<sequence>MRQRSSSQKYPNFPEQSSKEHKQGFFVENGSLDFSILPKKSRFEEEFLNEVRRPLQYIY</sequence>
<feature type="region of interest" description="Disordered" evidence="1">
    <location>
        <begin position="1"/>
        <end position="22"/>
    </location>
</feature>
<dbReference type="EnsemblMetazoa" id="MESCA005675-RA">
    <property type="protein sequence ID" value="MESCA005675-PA"/>
    <property type="gene ID" value="MESCA005675"/>
</dbReference>
<dbReference type="AlphaFoldDB" id="T1GPX9"/>
<dbReference type="EMBL" id="CAQQ02056895">
    <property type="status" value="NOT_ANNOTATED_CDS"/>
    <property type="molecule type" value="Genomic_DNA"/>
</dbReference>
<evidence type="ECO:0000313" key="3">
    <source>
        <dbReference type="Proteomes" id="UP000015102"/>
    </source>
</evidence>
<reference evidence="3" key="1">
    <citation type="submission" date="2013-02" db="EMBL/GenBank/DDBJ databases">
        <authorList>
            <person name="Hughes D."/>
        </authorList>
    </citation>
    <scope>NUCLEOTIDE SEQUENCE</scope>
    <source>
        <strain>Durham</strain>
        <strain evidence="3">NC isolate 2 -- Noor lab</strain>
    </source>
</reference>
<dbReference type="Proteomes" id="UP000015102">
    <property type="component" value="Unassembled WGS sequence"/>
</dbReference>
<evidence type="ECO:0000256" key="1">
    <source>
        <dbReference type="SAM" id="MobiDB-lite"/>
    </source>
</evidence>
<dbReference type="EMBL" id="CAQQ02056896">
    <property type="status" value="NOT_ANNOTATED_CDS"/>
    <property type="molecule type" value="Genomic_DNA"/>
</dbReference>
<evidence type="ECO:0000313" key="2">
    <source>
        <dbReference type="EnsemblMetazoa" id="MESCA005675-PA"/>
    </source>
</evidence>
<proteinExistence type="predicted"/>
<accession>T1GPX9</accession>
<dbReference type="HOGENOM" id="CLU_2963421_0_0_1"/>
<feature type="compositionally biased region" description="Polar residues" evidence="1">
    <location>
        <begin position="1"/>
        <end position="16"/>
    </location>
</feature>
<reference evidence="2" key="2">
    <citation type="submission" date="2015-06" db="UniProtKB">
        <authorList>
            <consortium name="EnsemblMetazoa"/>
        </authorList>
    </citation>
    <scope>IDENTIFICATION</scope>
</reference>
<name>T1GPX9_MEGSC</name>
<keyword evidence="3" id="KW-1185">Reference proteome</keyword>
<organism evidence="2 3">
    <name type="scientific">Megaselia scalaris</name>
    <name type="common">Humpbacked fly</name>
    <name type="synonym">Phora scalaris</name>
    <dbReference type="NCBI Taxonomy" id="36166"/>
    <lineage>
        <taxon>Eukaryota</taxon>
        <taxon>Metazoa</taxon>
        <taxon>Ecdysozoa</taxon>
        <taxon>Arthropoda</taxon>
        <taxon>Hexapoda</taxon>
        <taxon>Insecta</taxon>
        <taxon>Pterygota</taxon>
        <taxon>Neoptera</taxon>
        <taxon>Endopterygota</taxon>
        <taxon>Diptera</taxon>
        <taxon>Brachycera</taxon>
        <taxon>Muscomorpha</taxon>
        <taxon>Platypezoidea</taxon>
        <taxon>Phoridae</taxon>
        <taxon>Megaseliini</taxon>
        <taxon>Megaselia</taxon>
    </lineage>
</organism>
<protein>
    <submittedName>
        <fullName evidence="2">Uncharacterized protein</fullName>
    </submittedName>
</protein>